<comment type="caution">
    <text evidence="2">The sequence shown here is derived from an EMBL/GenBank/DDBJ whole genome shotgun (WGS) entry which is preliminary data.</text>
</comment>
<dbReference type="Proteomes" id="UP000654918">
    <property type="component" value="Unassembled WGS sequence"/>
</dbReference>
<keyword evidence="3" id="KW-1185">Reference proteome</keyword>
<feature type="chain" id="PRO_5034643884" evidence="1">
    <location>
        <begin position="21"/>
        <end position="163"/>
    </location>
</feature>
<evidence type="ECO:0000256" key="1">
    <source>
        <dbReference type="SAM" id="SignalP"/>
    </source>
</evidence>
<dbReference type="EMBL" id="WIGO01000114">
    <property type="protein sequence ID" value="KAF6828974.1"/>
    <property type="molecule type" value="Genomic_DNA"/>
</dbReference>
<gene>
    <name evidence="2" type="ORF">CPLU01_08204</name>
</gene>
<name>A0A8H6KCK0_9PEZI</name>
<dbReference type="AlphaFoldDB" id="A0A8H6KCK0"/>
<reference evidence="2" key="1">
    <citation type="journal article" date="2020" name="Phytopathology">
        <title>Genome Sequence Resources of Colletotrichum truncatum, C. plurivorum, C. musicola, and C. sojae: Four Species Pathogenic to Soybean (Glycine max).</title>
        <authorList>
            <person name="Rogerio F."/>
            <person name="Boufleur T.R."/>
            <person name="Ciampi-Guillardi M."/>
            <person name="Sukno S.A."/>
            <person name="Thon M.R."/>
            <person name="Massola Junior N.S."/>
            <person name="Baroncelli R."/>
        </authorList>
    </citation>
    <scope>NUCLEOTIDE SEQUENCE</scope>
    <source>
        <strain evidence="2">LFN00145</strain>
    </source>
</reference>
<sequence length="163" mass="17784">MRALTTLTSLLALAPALSQAFVFTSPPTSQKLNLSAPIELVWQEGKRNGDASYTEFDLWFWGGFASGGEFGYELEQNLTLVDEGSYVWDPKNQTDALRSVPNTITSKKAFYFEVRVHAANEERGARERSEKYAVTGYELIGAGSQVKAAWGVVLGGLAVALLS</sequence>
<protein>
    <submittedName>
        <fullName evidence="2">Uncharacterized protein</fullName>
    </submittedName>
</protein>
<organism evidence="2 3">
    <name type="scientific">Colletotrichum plurivorum</name>
    <dbReference type="NCBI Taxonomy" id="2175906"/>
    <lineage>
        <taxon>Eukaryota</taxon>
        <taxon>Fungi</taxon>
        <taxon>Dikarya</taxon>
        <taxon>Ascomycota</taxon>
        <taxon>Pezizomycotina</taxon>
        <taxon>Sordariomycetes</taxon>
        <taxon>Hypocreomycetidae</taxon>
        <taxon>Glomerellales</taxon>
        <taxon>Glomerellaceae</taxon>
        <taxon>Colletotrichum</taxon>
        <taxon>Colletotrichum orchidearum species complex</taxon>
    </lineage>
</organism>
<feature type="signal peptide" evidence="1">
    <location>
        <begin position="1"/>
        <end position="20"/>
    </location>
</feature>
<proteinExistence type="predicted"/>
<keyword evidence="1" id="KW-0732">Signal</keyword>
<evidence type="ECO:0000313" key="3">
    <source>
        <dbReference type="Proteomes" id="UP000654918"/>
    </source>
</evidence>
<accession>A0A8H6KCK0</accession>
<evidence type="ECO:0000313" key="2">
    <source>
        <dbReference type="EMBL" id="KAF6828974.1"/>
    </source>
</evidence>